<evidence type="ECO:0000256" key="6">
    <source>
        <dbReference type="ARBA" id="ARBA00033752"/>
    </source>
</evidence>
<organism evidence="8 9">
    <name type="scientific">Eremothecium cymbalariae (strain CBS 270.75 / DBVPG 7215 / KCTC 17166 / NRRL Y-17582)</name>
    <name type="common">Yeast</name>
    <dbReference type="NCBI Taxonomy" id="931890"/>
    <lineage>
        <taxon>Eukaryota</taxon>
        <taxon>Fungi</taxon>
        <taxon>Dikarya</taxon>
        <taxon>Ascomycota</taxon>
        <taxon>Saccharomycotina</taxon>
        <taxon>Saccharomycetes</taxon>
        <taxon>Saccharomycetales</taxon>
        <taxon>Saccharomycetaceae</taxon>
        <taxon>Eremothecium</taxon>
    </lineage>
</organism>
<dbReference type="Pfam" id="PF08561">
    <property type="entry name" value="Ribosomal_L37"/>
    <property type="match status" value="1"/>
</dbReference>
<gene>
    <name evidence="8" type="ordered locus">Ecym_6289</name>
</gene>
<reference evidence="9" key="1">
    <citation type="journal article" date="2012" name="G3 (Bethesda)">
        <title>Pichia sorbitophila, an interspecies yeast hybrid reveals early steps of genome resolution following polyploidization.</title>
        <authorList>
            <person name="Leh Louis V."/>
            <person name="Despons L."/>
            <person name="Friedrich A."/>
            <person name="Martin T."/>
            <person name="Durrens P."/>
            <person name="Casaregola S."/>
            <person name="Neuveglise C."/>
            <person name="Fairhead C."/>
            <person name="Marck C."/>
            <person name="Cruz J.A."/>
            <person name="Straub M.L."/>
            <person name="Kugler V."/>
            <person name="Sacerdot C."/>
            <person name="Uzunov Z."/>
            <person name="Thierry A."/>
            <person name="Weiss S."/>
            <person name="Bleykasten C."/>
            <person name="De Montigny J."/>
            <person name="Jacques N."/>
            <person name="Jung P."/>
            <person name="Lemaire M."/>
            <person name="Mallet S."/>
            <person name="Morel G."/>
            <person name="Richard G.F."/>
            <person name="Sarkar A."/>
            <person name="Savel G."/>
            <person name="Schacherer J."/>
            <person name="Seret M.L."/>
            <person name="Talla E."/>
            <person name="Samson G."/>
            <person name="Jubin C."/>
            <person name="Poulain J."/>
            <person name="Vacherie B."/>
            <person name="Barbe V."/>
            <person name="Pelletier E."/>
            <person name="Sherman D.J."/>
            <person name="Westhof E."/>
            <person name="Weissenbach J."/>
            <person name="Baret P.V."/>
            <person name="Wincker P."/>
            <person name="Gaillardin C."/>
            <person name="Dujon B."/>
            <person name="Souciet J.L."/>
        </authorList>
    </citation>
    <scope>NUCLEOTIDE SEQUENCE [LARGE SCALE GENOMIC DNA]</scope>
    <source>
        <strain evidence="9">CBS 270.75 / DBVPG 7215 / KCTC 17166 / NRRL Y-17582</strain>
    </source>
</reference>
<evidence type="ECO:0000256" key="5">
    <source>
        <dbReference type="ARBA" id="ARBA00023274"/>
    </source>
</evidence>
<dbReference type="FunCoup" id="G8JVJ0">
    <property type="interactions" value="104"/>
</dbReference>
<evidence type="ECO:0000256" key="7">
    <source>
        <dbReference type="ARBA" id="ARBA00035179"/>
    </source>
</evidence>
<dbReference type="STRING" id="931890.G8JVJ0"/>
<comment type="subcellular location">
    <subcellularLocation>
        <location evidence="1">Mitochondrion</location>
    </subcellularLocation>
</comment>
<evidence type="ECO:0000256" key="2">
    <source>
        <dbReference type="ARBA" id="ARBA00022946"/>
    </source>
</evidence>
<keyword evidence="3" id="KW-0689">Ribosomal protein</keyword>
<evidence type="ECO:0000313" key="8">
    <source>
        <dbReference type="EMBL" id="AET40669.1"/>
    </source>
</evidence>
<comment type="similarity">
    <text evidence="6">Belongs to the mitochondrion-specific ribosomal protein mL54 family.</text>
</comment>
<sequence>MFSSPLIINKRLISTTLRLAEQKGSKAIISSCPAGTPLNLQIKKTGKEPVALHESEYPEWLWGVLDPQVEAAKLNEDPFAARKKQLRKMNREKIKQNNFLSRI</sequence>
<keyword evidence="4" id="KW-0496">Mitochondrion</keyword>
<dbReference type="EMBL" id="CP002502">
    <property type="protein sequence ID" value="AET40669.1"/>
    <property type="molecule type" value="Genomic_DNA"/>
</dbReference>
<dbReference type="GeneID" id="11471073"/>
<proteinExistence type="inferred from homology"/>
<dbReference type="PANTHER" id="PTHR28595">
    <property type="entry name" value="39S RIBOSOMAL PROTEIN L54, MITOCHONDRIAL"/>
    <property type="match status" value="1"/>
</dbReference>
<evidence type="ECO:0000313" key="9">
    <source>
        <dbReference type="Proteomes" id="UP000006790"/>
    </source>
</evidence>
<dbReference type="AlphaFoldDB" id="G8JVJ0"/>
<dbReference type="KEGG" id="erc:Ecym_6289"/>
<evidence type="ECO:0000256" key="1">
    <source>
        <dbReference type="ARBA" id="ARBA00004173"/>
    </source>
</evidence>
<protein>
    <recommendedName>
        <fullName evidence="7">Large ribosomal subunit protein mL54</fullName>
    </recommendedName>
</protein>
<dbReference type="InParanoid" id="G8JVJ0"/>
<evidence type="ECO:0000256" key="3">
    <source>
        <dbReference type="ARBA" id="ARBA00022980"/>
    </source>
</evidence>
<dbReference type="GO" id="GO:0003735">
    <property type="term" value="F:structural constituent of ribosome"/>
    <property type="evidence" value="ECO:0007669"/>
    <property type="project" value="EnsemblFungi"/>
</dbReference>
<dbReference type="HOGENOM" id="CLU_144297_2_0_1"/>
<dbReference type="Proteomes" id="UP000006790">
    <property type="component" value="Chromosome 6"/>
</dbReference>
<keyword evidence="9" id="KW-1185">Reference proteome</keyword>
<dbReference type="OrthoDB" id="10252718at2759"/>
<dbReference type="OMA" id="FMKWRRK"/>
<evidence type="ECO:0000256" key="4">
    <source>
        <dbReference type="ARBA" id="ARBA00023128"/>
    </source>
</evidence>
<dbReference type="RefSeq" id="XP_003647486.1">
    <property type="nucleotide sequence ID" value="XM_003647438.1"/>
</dbReference>
<accession>G8JVJ0</accession>
<keyword evidence="5" id="KW-0687">Ribonucleoprotein</keyword>
<dbReference type="InterPro" id="IPR013870">
    <property type="entry name" value="Ribosomal_mL54"/>
</dbReference>
<keyword evidence="2" id="KW-0809">Transit peptide</keyword>
<dbReference type="PANTHER" id="PTHR28595:SF1">
    <property type="entry name" value="LARGE RIBOSOMAL SUBUNIT PROTEIN ML54"/>
    <property type="match status" value="1"/>
</dbReference>
<name>G8JVJ0_ERECY</name>
<dbReference type="GO" id="GO:0005762">
    <property type="term" value="C:mitochondrial large ribosomal subunit"/>
    <property type="evidence" value="ECO:0007669"/>
    <property type="project" value="EnsemblFungi"/>
</dbReference>
<dbReference type="eggNOG" id="KOG3435">
    <property type="taxonomic scope" value="Eukaryota"/>
</dbReference>